<protein>
    <submittedName>
        <fullName evidence="1">Uncharacterized protein</fullName>
    </submittedName>
</protein>
<organism evidence="1 2">
    <name type="scientific">Dictyostelium firmibasis</name>
    <dbReference type="NCBI Taxonomy" id="79012"/>
    <lineage>
        <taxon>Eukaryota</taxon>
        <taxon>Amoebozoa</taxon>
        <taxon>Evosea</taxon>
        <taxon>Eumycetozoa</taxon>
        <taxon>Dictyostelia</taxon>
        <taxon>Dictyosteliales</taxon>
        <taxon>Dictyosteliaceae</taxon>
        <taxon>Dictyostelium</taxon>
    </lineage>
</organism>
<comment type="caution">
    <text evidence="1">The sequence shown here is derived from an EMBL/GenBank/DDBJ whole genome shotgun (WGS) entry which is preliminary data.</text>
</comment>
<evidence type="ECO:0000313" key="2">
    <source>
        <dbReference type="Proteomes" id="UP001344447"/>
    </source>
</evidence>
<reference evidence="1 2" key="1">
    <citation type="submission" date="2023-11" db="EMBL/GenBank/DDBJ databases">
        <title>Dfirmibasis_genome.</title>
        <authorList>
            <person name="Edelbroek B."/>
            <person name="Kjellin J."/>
            <person name="Jerlstrom-Hultqvist J."/>
            <person name="Soderbom F."/>
        </authorList>
    </citation>
    <scope>NUCLEOTIDE SEQUENCE [LARGE SCALE GENOMIC DNA]</scope>
    <source>
        <strain evidence="1 2">TNS-C-14</strain>
    </source>
</reference>
<dbReference type="PANTHER" id="PTHR39532">
    <property type="entry name" value="F-BOX DOMAIN-CONTAINING PROTEIN-RELATED"/>
    <property type="match status" value="1"/>
</dbReference>
<dbReference type="AlphaFoldDB" id="A0AAN7TW06"/>
<gene>
    <name evidence="1" type="ORF">RB653_002197</name>
</gene>
<name>A0AAN7TW06_9MYCE</name>
<dbReference type="Proteomes" id="UP001344447">
    <property type="component" value="Unassembled WGS sequence"/>
</dbReference>
<keyword evidence="2" id="KW-1185">Reference proteome</keyword>
<evidence type="ECO:0000313" key="1">
    <source>
        <dbReference type="EMBL" id="KAK5577257.1"/>
    </source>
</evidence>
<sequence length="630" mass="75596">MDEEEEIKYLKENNEFSKLFYNRQQFEYLKQRYPTFEEFNEIKFSFTHFQHKLSTTNNNNNNNNNNLKIVLKYLNDNPLVTNQTKEYLVETFKNSGVISYDESINIFNLLREKESPPSIRYFSAAYFIIYHQHKFSHYISNDDYSKYIIDIFFDSSIQVFNLLNYLSLFLNLKSTFYLIFQILNDNRLNEFMNSYKYKNKILKLKIETIFSIAKYIDYDWDNHFKIIDKIILNENQKLFLEIFKIISQESNNQLIKKPFVYSRKPYNNKIFQEFLLKVETENTIQPIMTTTPPINFHFSLDNVLLSKIINLIIYNEYFINDNNNNKNNNNYYNYFKPNIININLSLINKQWFKVFSKIINRYPFQWFNKINLPFSLVNEPPLFIDYESIKFFQWNNIVESFSRVEELRIDCDIQQSKETKPSREYINGSNLNSFNSYLSERNYLIYPPKMPNLKRLFISNYIGYNNISAAGYQIGTGYQIINYNDLINHIAINGNGIHDKNNCSSSLEVVCIKFSNKSPVTPFWFDFSFLKTLLDYHSKTLKTIHILHYFDNHSLVGVMDFNYIFLQSNGFVNHFSKYPNINFEFIVIDPQNLWNTKSKYPIEFHNVFCDKKRVSFANNDFNIDNIKVFK</sequence>
<dbReference type="PANTHER" id="PTHR39532:SF1">
    <property type="entry name" value="F-BOX DOMAIN-CONTAINING PROTEIN"/>
    <property type="match status" value="1"/>
</dbReference>
<proteinExistence type="predicted"/>
<dbReference type="EMBL" id="JAVFKY010000004">
    <property type="protein sequence ID" value="KAK5577257.1"/>
    <property type="molecule type" value="Genomic_DNA"/>
</dbReference>
<accession>A0AAN7TW06</accession>